<feature type="signal peptide" evidence="1">
    <location>
        <begin position="1"/>
        <end position="20"/>
    </location>
</feature>
<dbReference type="PROSITE" id="PS51257">
    <property type="entry name" value="PROKAR_LIPOPROTEIN"/>
    <property type="match status" value="1"/>
</dbReference>
<protein>
    <submittedName>
        <fullName evidence="3">Amidohydrolase</fullName>
    </submittedName>
</protein>
<dbReference type="InterPro" id="IPR011059">
    <property type="entry name" value="Metal-dep_hydrolase_composite"/>
</dbReference>
<keyword evidence="1" id="KW-0732">Signal</keyword>
<comment type="caution">
    <text evidence="3">The sequence shown here is derived from an EMBL/GenBank/DDBJ whole genome shotgun (WGS) entry which is preliminary data.</text>
</comment>
<keyword evidence="4" id="KW-1185">Reference proteome</keyword>
<dbReference type="InterPro" id="IPR051781">
    <property type="entry name" value="Metallo-dep_Hydrolase"/>
</dbReference>
<dbReference type="Gene3D" id="2.30.40.10">
    <property type="entry name" value="Urease, subunit C, domain 1"/>
    <property type="match status" value="1"/>
</dbReference>
<dbReference type="InterPro" id="IPR006680">
    <property type="entry name" value="Amidohydro-rel"/>
</dbReference>
<feature type="chain" id="PRO_5039941622" evidence="1">
    <location>
        <begin position="21"/>
        <end position="469"/>
    </location>
</feature>
<dbReference type="AlphaFoldDB" id="A0A9J6RRZ3"/>
<dbReference type="PANTHER" id="PTHR43135">
    <property type="entry name" value="ALPHA-D-RIBOSE 1-METHYLPHOSPHONATE 5-TRIPHOSPHATE DIPHOSPHATASE"/>
    <property type="match status" value="1"/>
</dbReference>
<gene>
    <name evidence="3" type="ORF">O0V09_17145</name>
</gene>
<dbReference type="CDD" id="cd01309">
    <property type="entry name" value="Met_dep_hydrolase_C"/>
    <property type="match status" value="1"/>
</dbReference>
<name>A0A9J6RRZ3_9GAMM</name>
<dbReference type="Pfam" id="PF01979">
    <property type="entry name" value="Amidohydro_1"/>
    <property type="match status" value="1"/>
</dbReference>
<sequence>MRKHSALIALLAAVSLVLSACQGDKTKAAKPELPNPNPYPSTYQLPATEPTLIQNATVLDGLGKQWDKADVLLQNGKIQQIATDISPPAGAQLIDAQGQWLTPGFIDVHSHLGLYPAPETANHADGNEMTSPVTAEVWAEHSVWPGDPQFEKVLAGGVTTLQVLPGSGNLIGGRGVTLKNIPAITVQAMKFPDAPYSLKMACGENPKAVYGEKGVAPSTRMGNMAGFRAAWIQAKAYQKSWQDYVADTVAGEEVDAPERNLQMETLAAVLDGQIRIHNHCYRADEMAQMIDMSKEFGYSIAAFHHGVEAYKVAPLLAQENICAVVWADWWGFKQEAYDMVPENLALLEHAQACAIIHSDDPIQAQRLNQEIAKAMAAGNRMGMNISRAQAIRWVTSNAAISLGLEDQVGAIAAGKNADLVLWDGDPFSVYSHSNKVWIDGKLRYDRNNPAVAPTSDFNLGMLQGQENLP</sequence>
<accession>A0A9J6RRZ3</accession>
<dbReference type="InterPro" id="IPR032466">
    <property type="entry name" value="Metal_Hydrolase"/>
</dbReference>
<dbReference type="RefSeq" id="WP_258332886.1">
    <property type="nucleotide sequence ID" value="NZ_JAPTGG010000019.1"/>
</dbReference>
<evidence type="ECO:0000259" key="2">
    <source>
        <dbReference type="Pfam" id="PF01979"/>
    </source>
</evidence>
<dbReference type="EMBL" id="JAPTGG010000019">
    <property type="protein sequence ID" value="MCZ0866935.1"/>
    <property type="molecule type" value="Genomic_DNA"/>
</dbReference>
<dbReference type="PANTHER" id="PTHR43135:SF3">
    <property type="entry name" value="ALPHA-D-RIBOSE 1-METHYLPHOSPHONATE 5-TRIPHOSPHATE DIPHOSPHATASE"/>
    <property type="match status" value="1"/>
</dbReference>
<evidence type="ECO:0000313" key="3">
    <source>
        <dbReference type="EMBL" id="MCZ0866935.1"/>
    </source>
</evidence>
<dbReference type="SUPFAM" id="SSF51338">
    <property type="entry name" value="Composite domain of metallo-dependent hydrolases"/>
    <property type="match status" value="1"/>
</dbReference>
<organism evidence="3 4">
    <name type="scientific">Dasania phycosphaerae</name>
    <dbReference type="NCBI Taxonomy" id="2950436"/>
    <lineage>
        <taxon>Bacteria</taxon>
        <taxon>Pseudomonadati</taxon>
        <taxon>Pseudomonadota</taxon>
        <taxon>Gammaproteobacteria</taxon>
        <taxon>Cellvibrionales</taxon>
        <taxon>Spongiibacteraceae</taxon>
        <taxon>Dasania</taxon>
    </lineage>
</organism>
<evidence type="ECO:0000256" key="1">
    <source>
        <dbReference type="SAM" id="SignalP"/>
    </source>
</evidence>
<reference evidence="3 4" key="1">
    <citation type="submission" date="2022-12" db="EMBL/GenBank/DDBJ databases">
        <title>Dasania phycosphaerae sp. nov., isolated from particulate material of the south coast of Korea.</title>
        <authorList>
            <person name="Jiang Y."/>
        </authorList>
    </citation>
    <scope>NUCLEOTIDE SEQUENCE [LARGE SCALE GENOMIC DNA]</scope>
    <source>
        <strain evidence="3 4">GY-19</strain>
    </source>
</reference>
<dbReference type="Gene3D" id="3.20.20.140">
    <property type="entry name" value="Metal-dependent hydrolases"/>
    <property type="match status" value="1"/>
</dbReference>
<dbReference type="GO" id="GO:0016810">
    <property type="term" value="F:hydrolase activity, acting on carbon-nitrogen (but not peptide) bonds"/>
    <property type="evidence" value="ECO:0007669"/>
    <property type="project" value="InterPro"/>
</dbReference>
<dbReference type="Proteomes" id="UP001069090">
    <property type="component" value="Unassembled WGS sequence"/>
</dbReference>
<dbReference type="SUPFAM" id="SSF51556">
    <property type="entry name" value="Metallo-dependent hydrolases"/>
    <property type="match status" value="1"/>
</dbReference>
<evidence type="ECO:0000313" key="4">
    <source>
        <dbReference type="Proteomes" id="UP001069090"/>
    </source>
</evidence>
<feature type="domain" description="Amidohydrolase-related" evidence="2">
    <location>
        <begin position="368"/>
        <end position="438"/>
    </location>
</feature>
<proteinExistence type="predicted"/>